<dbReference type="Gene3D" id="2.60.40.200">
    <property type="entry name" value="Superoxide dismutase, copper/zinc binding domain"/>
    <property type="match status" value="1"/>
</dbReference>
<dbReference type="InterPro" id="IPR036423">
    <property type="entry name" value="SOD-like_Cu/Zn_dom_sf"/>
</dbReference>
<feature type="domain" description="Superoxide dismutase copper/zinc binding" evidence="3">
    <location>
        <begin position="95"/>
        <end position="239"/>
    </location>
</feature>
<organism evidence="4 5">
    <name type="scientific">Tegillarca granosa</name>
    <name type="common">Malaysian cockle</name>
    <name type="synonym">Anadara granosa</name>
    <dbReference type="NCBI Taxonomy" id="220873"/>
    <lineage>
        <taxon>Eukaryota</taxon>
        <taxon>Metazoa</taxon>
        <taxon>Spiralia</taxon>
        <taxon>Lophotrochozoa</taxon>
        <taxon>Mollusca</taxon>
        <taxon>Bivalvia</taxon>
        <taxon>Autobranchia</taxon>
        <taxon>Pteriomorphia</taxon>
        <taxon>Arcoida</taxon>
        <taxon>Arcoidea</taxon>
        <taxon>Arcidae</taxon>
        <taxon>Tegillarca</taxon>
    </lineage>
</organism>
<gene>
    <name evidence="4" type="ORF">KUTeg_016438</name>
</gene>
<dbReference type="InterPro" id="IPR024134">
    <property type="entry name" value="SOD_Cu/Zn_/chaperone"/>
</dbReference>
<dbReference type="SUPFAM" id="SSF49329">
    <property type="entry name" value="Cu,Zn superoxide dismutase-like"/>
    <property type="match status" value="1"/>
</dbReference>
<feature type="compositionally biased region" description="Low complexity" evidence="1">
    <location>
        <begin position="274"/>
        <end position="304"/>
    </location>
</feature>
<dbReference type="EMBL" id="JARBDR010000813">
    <property type="protein sequence ID" value="KAJ8305893.1"/>
    <property type="molecule type" value="Genomic_DNA"/>
</dbReference>
<dbReference type="Proteomes" id="UP001217089">
    <property type="component" value="Unassembled WGS sequence"/>
</dbReference>
<keyword evidence="5" id="KW-1185">Reference proteome</keyword>
<sequence length="328" mass="34184">MFVLLGVSLLTIGLVNGQFGPPPNQGNGFPPQGNQFPPGRGQQFPGPGQFGPGPGGPGAFPNNGGFPIPGQNNIVITDPYEYATCYFNDSGSTNIKGRVDFRQARTGGPTFIRVQVMGLPPSLMSDTEHGIHIHEYGDVGKGCYAAGRHFDADGFSFHGSPNNLGAGNSHDGDLGNLRQTNNGDIDALLTLPTLSISGDFGVTGRAVVLKEGRDDLGRGQNAMSLQTGNAGAPIACCTIALSDRSNWYNPIMQSSSNNPFNSNTNINGGFNPNFNGPTFNQGFPNQGNPNFNRPGPGPNQFGPGRPAGGLPGPGFNPNGPFNNPQFAG</sequence>
<evidence type="ECO:0000313" key="5">
    <source>
        <dbReference type="Proteomes" id="UP001217089"/>
    </source>
</evidence>
<dbReference type="PRINTS" id="PR00068">
    <property type="entry name" value="CUZNDISMTASE"/>
</dbReference>
<proteinExistence type="predicted"/>
<evidence type="ECO:0000259" key="3">
    <source>
        <dbReference type="Pfam" id="PF00080"/>
    </source>
</evidence>
<accession>A0ABQ9ERJ2</accession>
<feature type="signal peptide" evidence="2">
    <location>
        <begin position="1"/>
        <end position="17"/>
    </location>
</feature>
<feature type="compositionally biased region" description="Gly residues" evidence="1">
    <location>
        <begin position="48"/>
        <end position="58"/>
    </location>
</feature>
<feature type="region of interest" description="Disordered" evidence="1">
    <location>
        <begin position="274"/>
        <end position="328"/>
    </location>
</feature>
<feature type="compositionally biased region" description="Low complexity" evidence="1">
    <location>
        <begin position="25"/>
        <end position="47"/>
    </location>
</feature>
<protein>
    <recommendedName>
        <fullName evidence="3">Superoxide dismutase copper/zinc binding domain-containing protein</fullName>
    </recommendedName>
</protein>
<dbReference type="InterPro" id="IPR001424">
    <property type="entry name" value="SOD_Cu_Zn_dom"/>
</dbReference>
<evidence type="ECO:0000256" key="2">
    <source>
        <dbReference type="SAM" id="SignalP"/>
    </source>
</evidence>
<feature type="chain" id="PRO_5045042629" description="Superoxide dismutase copper/zinc binding domain-containing protein" evidence="2">
    <location>
        <begin position="18"/>
        <end position="328"/>
    </location>
</feature>
<dbReference type="PANTHER" id="PTHR10003">
    <property type="entry name" value="SUPEROXIDE DISMUTASE CU-ZN -RELATED"/>
    <property type="match status" value="1"/>
</dbReference>
<feature type="compositionally biased region" description="Low complexity" evidence="1">
    <location>
        <begin position="313"/>
        <end position="328"/>
    </location>
</feature>
<comment type="caution">
    <text evidence="4">The sequence shown here is derived from an EMBL/GenBank/DDBJ whole genome shotgun (WGS) entry which is preliminary data.</text>
</comment>
<reference evidence="4 5" key="1">
    <citation type="submission" date="2022-12" db="EMBL/GenBank/DDBJ databases">
        <title>Chromosome-level genome of Tegillarca granosa.</title>
        <authorList>
            <person name="Kim J."/>
        </authorList>
    </citation>
    <scope>NUCLEOTIDE SEQUENCE [LARGE SCALE GENOMIC DNA]</scope>
    <source>
        <strain evidence="4">Teg-2019</strain>
        <tissue evidence="4">Adductor muscle</tissue>
    </source>
</reference>
<keyword evidence="2" id="KW-0732">Signal</keyword>
<evidence type="ECO:0000256" key="1">
    <source>
        <dbReference type="SAM" id="MobiDB-lite"/>
    </source>
</evidence>
<name>A0ABQ9ERJ2_TEGGR</name>
<dbReference type="Pfam" id="PF00080">
    <property type="entry name" value="Sod_Cu"/>
    <property type="match status" value="1"/>
</dbReference>
<dbReference type="PROSITE" id="PS00087">
    <property type="entry name" value="SOD_CU_ZN_1"/>
    <property type="match status" value="1"/>
</dbReference>
<feature type="region of interest" description="Disordered" evidence="1">
    <location>
        <begin position="21"/>
        <end position="66"/>
    </location>
</feature>
<dbReference type="InterPro" id="IPR018152">
    <property type="entry name" value="SOD_Cu/Zn_BS"/>
</dbReference>
<evidence type="ECO:0000313" key="4">
    <source>
        <dbReference type="EMBL" id="KAJ8305893.1"/>
    </source>
</evidence>